<gene>
    <name evidence="8" type="ORF">EDD72_10918</name>
</gene>
<evidence type="ECO:0000313" key="8">
    <source>
        <dbReference type="EMBL" id="TCS82451.1"/>
    </source>
</evidence>
<evidence type="ECO:0000256" key="1">
    <source>
        <dbReference type="ARBA" id="ARBA00001966"/>
    </source>
</evidence>
<evidence type="ECO:0000256" key="5">
    <source>
        <dbReference type="ARBA" id="ARBA00023004"/>
    </source>
</evidence>
<protein>
    <submittedName>
        <fullName evidence="8">4Fe-4S binding protein</fullName>
    </submittedName>
</protein>
<keyword evidence="4" id="KW-0479">Metal-binding</keyword>
<dbReference type="InterPro" id="IPR017900">
    <property type="entry name" value="4Fe4S_Fe_S_CS"/>
</dbReference>
<comment type="caution">
    <text evidence="8">The sequence shown here is derived from an EMBL/GenBank/DDBJ whole genome shotgun (WGS) entry which is preliminary data.</text>
</comment>
<feature type="domain" description="4Fe-4S ferredoxin-type" evidence="7">
    <location>
        <begin position="266"/>
        <end position="295"/>
    </location>
</feature>
<dbReference type="Gene3D" id="3.30.70.20">
    <property type="match status" value="2"/>
</dbReference>
<evidence type="ECO:0000256" key="6">
    <source>
        <dbReference type="ARBA" id="ARBA00023014"/>
    </source>
</evidence>
<dbReference type="EMBL" id="SMAB01000009">
    <property type="protein sequence ID" value="TCS82451.1"/>
    <property type="molecule type" value="Genomic_DNA"/>
</dbReference>
<dbReference type="PROSITE" id="PS51379">
    <property type="entry name" value="4FE4S_FER_2"/>
    <property type="match status" value="3"/>
</dbReference>
<keyword evidence="3" id="KW-0004">4Fe-4S</keyword>
<dbReference type="InterPro" id="IPR017896">
    <property type="entry name" value="4Fe4S_Fe-S-bd"/>
</dbReference>
<dbReference type="Proteomes" id="UP000295788">
    <property type="component" value="Unassembled WGS sequence"/>
</dbReference>
<keyword evidence="6" id="KW-0411">Iron-sulfur</keyword>
<keyword evidence="9" id="KW-1185">Reference proteome</keyword>
<dbReference type="GO" id="GO:0051539">
    <property type="term" value="F:4 iron, 4 sulfur cluster binding"/>
    <property type="evidence" value="ECO:0007669"/>
    <property type="project" value="UniProtKB-KW"/>
</dbReference>
<keyword evidence="5" id="KW-0408">Iron</keyword>
<dbReference type="AlphaFoldDB" id="A0A4R3KIE4"/>
<dbReference type="OrthoDB" id="9672at2"/>
<name>A0A4R3KIE4_9BACI</name>
<dbReference type="InterPro" id="IPR050157">
    <property type="entry name" value="PSI_iron-sulfur_center"/>
</dbReference>
<evidence type="ECO:0000256" key="3">
    <source>
        <dbReference type="ARBA" id="ARBA00022485"/>
    </source>
</evidence>
<dbReference type="GO" id="GO:0046872">
    <property type="term" value="F:metal ion binding"/>
    <property type="evidence" value="ECO:0007669"/>
    <property type="project" value="UniProtKB-KW"/>
</dbReference>
<organism evidence="8 9">
    <name type="scientific">Tepidibacillus fermentans</name>
    <dbReference type="NCBI Taxonomy" id="1281767"/>
    <lineage>
        <taxon>Bacteria</taxon>
        <taxon>Bacillati</taxon>
        <taxon>Bacillota</taxon>
        <taxon>Bacilli</taxon>
        <taxon>Bacillales</taxon>
        <taxon>Bacillaceae</taxon>
        <taxon>Tepidibacillus</taxon>
    </lineage>
</organism>
<dbReference type="PANTHER" id="PTHR24960">
    <property type="entry name" value="PHOTOSYSTEM I IRON-SULFUR CENTER-RELATED"/>
    <property type="match status" value="1"/>
</dbReference>
<feature type="domain" description="4Fe-4S ferredoxin-type" evidence="7">
    <location>
        <begin position="297"/>
        <end position="324"/>
    </location>
</feature>
<evidence type="ECO:0000259" key="7">
    <source>
        <dbReference type="PROSITE" id="PS51379"/>
    </source>
</evidence>
<proteinExistence type="predicted"/>
<dbReference type="RefSeq" id="WP_132768746.1">
    <property type="nucleotide sequence ID" value="NZ_SMAB01000009.1"/>
</dbReference>
<feature type="domain" description="4Fe-4S ferredoxin-type" evidence="7">
    <location>
        <begin position="52"/>
        <end position="80"/>
    </location>
</feature>
<accession>A0A4R3KIE4</accession>
<comment type="cofactor">
    <cofactor evidence="1">
        <name>[4Fe-4S] cluster</name>
        <dbReference type="ChEBI" id="CHEBI:49883"/>
    </cofactor>
</comment>
<sequence length="324" mass="37800">MLRNLLKLGMEWAERQKPIQVHPEKCTHTRHKSSSCDACIEICPNQSIHLQPSLTIDWSCNGCGLCTSICPTEALELRKKPNKEFYTEVKKKTEGNEKIFFHCHQAKEIAPLENQLILPCLAMIDEITIQLSIANGINQFWFLTDVCEPCTLSKGKNLFQNRLHQWKKRYPEMEWITTTRATYRAFVKMGNNRDVNLQDSGQINRREFFKVFGNEAKQTIVKSLFKEKENSPWKNGELTTQQSIRLQVHQKWIKPNLELVYPLQEKPFQFDKDQCTLCGICEKVCPTNAIKIQQEDQQLFFEQEQCISCNLCEDVCFRNAITFL</sequence>
<evidence type="ECO:0000256" key="4">
    <source>
        <dbReference type="ARBA" id="ARBA00022723"/>
    </source>
</evidence>
<evidence type="ECO:0000313" key="9">
    <source>
        <dbReference type="Proteomes" id="UP000295788"/>
    </source>
</evidence>
<dbReference type="SUPFAM" id="SSF54862">
    <property type="entry name" value="4Fe-4S ferredoxins"/>
    <property type="match status" value="2"/>
</dbReference>
<comment type="function">
    <text evidence="2">Ferredoxins are iron-sulfur proteins that transfer electrons in a wide variety of metabolic reactions.</text>
</comment>
<evidence type="ECO:0000256" key="2">
    <source>
        <dbReference type="ARBA" id="ARBA00003532"/>
    </source>
</evidence>
<dbReference type="PROSITE" id="PS00198">
    <property type="entry name" value="4FE4S_FER_1"/>
    <property type="match status" value="2"/>
</dbReference>
<reference evidence="8 9" key="1">
    <citation type="submission" date="2019-03" db="EMBL/GenBank/DDBJ databases">
        <title>Genomic Encyclopedia of Type Strains, Phase IV (KMG-IV): sequencing the most valuable type-strain genomes for metagenomic binning, comparative biology and taxonomic classification.</title>
        <authorList>
            <person name="Goeker M."/>
        </authorList>
    </citation>
    <scope>NUCLEOTIDE SEQUENCE [LARGE SCALE GENOMIC DNA]</scope>
    <source>
        <strain evidence="8 9">DSM 23802</strain>
    </source>
</reference>
<dbReference type="Pfam" id="PF00037">
    <property type="entry name" value="Fer4"/>
    <property type="match status" value="3"/>
</dbReference>
<dbReference type="PANTHER" id="PTHR24960:SF79">
    <property type="entry name" value="PHOTOSYSTEM I IRON-SULFUR CENTER"/>
    <property type="match status" value="1"/>
</dbReference>